<feature type="transmembrane region" description="Helical" evidence="2">
    <location>
        <begin position="377"/>
        <end position="399"/>
    </location>
</feature>
<protein>
    <submittedName>
        <fullName evidence="4">Uncharacterized protein</fullName>
    </submittedName>
</protein>
<gene>
    <name evidence="4" type="ORF">Bathy06g01780</name>
</gene>
<accession>K8EWX6</accession>
<organism evidence="4 5">
    <name type="scientific">Bathycoccus prasinos</name>
    <dbReference type="NCBI Taxonomy" id="41875"/>
    <lineage>
        <taxon>Eukaryota</taxon>
        <taxon>Viridiplantae</taxon>
        <taxon>Chlorophyta</taxon>
        <taxon>Mamiellophyceae</taxon>
        <taxon>Mamiellales</taxon>
        <taxon>Bathycoccaceae</taxon>
        <taxon>Bathycoccus</taxon>
    </lineage>
</organism>
<reference evidence="4 5" key="1">
    <citation type="submission" date="2011-10" db="EMBL/GenBank/DDBJ databases">
        <authorList>
            <person name="Genoscope - CEA"/>
        </authorList>
    </citation>
    <scope>NUCLEOTIDE SEQUENCE [LARGE SCALE GENOMIC DNA]</scope>
    <source>
        <strain evidence="4 5">RCC 1105</strain>
    </source>
</reference>
<keyword evidence="2" id="KW-0472">Membrane</keyword>
<evidence type="ECO:0000256" key="2">
    <source>
        <dbReference type="SAM" id="Phobius"/>
    </source>
</evidence>
<feature type="signal peptide" evidence="3">
    <location>
        <begin position="1"/>
        <end position="32"/>
    </location>
</feature>
<evidence type="ECO:0000256" key="3">
    <source>
        <dbReference type="SAM" id="SignalP"/>
    </source>
</evidence>
<dbReference type="Proteomes" id="UP000198341">
    <property type="component" value="Chromosome 6"/>
</dbReference>
<keyword evidence="5" id="KW-1185">Reference proteome</keyword>
<keyword evidence="2" id="KW-0812">Transmembrane</keyword>
<dbReference type="RefSeq" id="XP_007512355.1">
    <property type="nucleotide sequence ID" value="XM_007512293.1"/>
</dbReference>
<dbReference type="GeneID" id="19015158"/>
<sequence length="472" mass="52633">MLSRPRRETPRRSSSSFVLLLLALIFFHGNDGNVFPSVSASKAKNRAVLQEKYGIDCGTHCTNAVVKLHEAKIEQEKRLNHDKAVLSGAHDEAAVKQFLIEQAVVDSSELTSLGKSHTCVIERYSAYFPGQCVPTQAIMDYLSGKLVPEPNLDARKDPVPYIPPTYGDVEAHRYEAVQALAAWLRLLPLDKLTSRVQYLLFPAELWDDAKLQKLQLYKAHVGKMGVNAREKLIAAQKALDTGDLEHGQLPRATRLKLTAHIRAARMIGYEIEGVDTEESDDSFAELLSEESGLDDVSKGKMLEDRIREQLKQLGQNVTEEDKLRIIQEAEEEAAIAPEMFEGKQNLGQAIGSILREHHEYVVRGTRAALKGQADARVVAYLLLTIIVVSVPVVAILLALQAHKEMLANQLLPKTWAEMIVPKKSTEDDLAEVVVKDEAKNTVKNVGYRPARQVPMMPQNNNVAQQQPPPRRR</sequence>
<dbReference type="KEGG" id="bpg:Bathy06g01780"/>
<dbReference type="AlphaFoldDB" id="K8EWX6"/>
<keyword evidence="3" id="KW-0732">Signal</keyword>
<evidence type="ECO:0000313" key="5">
    <source>
        <dbReference type="Proteomes" id="UP000198341"/>
    </source>
</evidence>
<feature type="region of interest" description="Disordered" evidence="1">
    <location>
        <begin position="445"/>
        <end position="472"/>
    </location>
</feature>
<keyword evidence="2" id="KW-1133">Transmembrane helix</keyword>
<dbReference type="EMBL" id="FO082273">
    <property type="protein sequence ID" value="CCO16955.1"/>
    <property type="molecule type" value="Genomic_DNA"/>
</dbReference>
<name>K8EWX6_9CHLO</name>
<evidence type="ECO:0000256" key="1">
    <source>
        <dbReference type="SAM" id="MobiDB-lite"/>
    </source>
</evidence>
<proteinExistence type="predicted"/>
<feature type="chain" id="PRO_5003917451" evidence="3">
    <location>
        <begin position="33"/>
        <end position="472"/>
    </location>
</feature>
<evidence type="ECO:0000313" key="4">
    <source>
        <dbReference type="EMBL" id="CCO16955.1"/>
    </source>
</evidence>